<dbReference type="Pfam" id="PF09670">
    <property type="entry name" value="Cas_Cas02710"/>
    <property type="match status" value="1"/>
</dbReference>
<proteinExistence type="predicted"/>
<organism evidence="1 2">
    <name type="scientific">Skermanella cutis</name>
    <dbReference type="NCBI Taxonomy" id="2775420"/>
    <lineage>
        <taxon>Bacteria</taxon>
        <taxon>Pseudomonadati</taxon>
        <taxon>Pseudomonadota</taxon>
        <taxon>Alphaproteobacteria</taxon>
        <taxon>Rhodospirillales</taxon>
        <taxon>Azospirillaceae</taxon>
        <taxon>Skermanella</taxon>
    </lineage>
</organism>
<dbReference type="RefSeq" id="WP_201080846.1">
    <property type="nucleotide sequence ID" value="NZ_CP067420.1"/>
</dbReference>
<protein>
    <submittedName>
        <fullName evidence="1">TIGR02710 family CRISPR-associated protein</fullName>
    </submittedName>
</protein>
<sequence length="458" mass="50062">MDHRVIFMSIGTGNPAKLEETLYTPLGMSLTTDAWHAAVLLPSLETRVHAEELARRYPDVPIRIAPLPAARQEDNPDACFDHFDREIAAVLGAGIPADRCVADITRGTKAMSAALAMAAVRHEIPVLRYITGERDKANQGNIRAGTEDVVNARTLHVTARRKLDAALRLFRNGSFAGVATLIEDPAASPDAVPEGMRPWFAGILALAGFYGAWDRLDFGTAAARAPAAGSAVLPPGWEGFDVDEEAAGWLRSLAAVEKAREKELRDGDMPAFARHVGRLTAELIANGRRRIAQEQFEDASLRVYRCTELLGQAHLFARGHDTEFMDPEDPEVAKFAKKKKGMNAITESRRKPEDGAARHLSFAREAAVLFLRHLKVPAGEMLHVFGNEESVKARNTSLLIHGFQATGPRDAAILAGHFDKLEAFLRDTFPDEAPGWMAMASRVPYQSREPRVGETAAP</sequence>
<dbReference type="EMBL" id="CP067420">
    <property type="protein sequence ID" value="QQP92186.1"/>
    <property type="molecule type" value="Genomic_DNA"/>
</dbReference>
<gene>
    <name evidence="1" type="ORF">IGS68_13715</name>
</gene>
<accession>A0ABX7BCS5</accession>
<dbReference type="InterPro" id="IPR014082">
    <property type="entry name" value="CRISPR-assoc_prot_Cas02710"/>
</dbReference>
<dbReference type="NCBIfam" id="TIGR02710">
    <property type="entry name" value="TIGR02710 family CRISPR-associated CARF protein"/>
    <property type="match status" value="1"/>
</dbReference>
<name>A0ABX7BCS5_9PROT</name>
<evidence type="ECO:0000313" key="2">
    <source>
        <dbReference type="Proteomes" id="UP000595197"/>
    </source>
</evidence>
<evidence type="ECO:0000313" key="1">
    <source>
        <dbReference type="EMBL" id="QQP92186.1"/>
    </source>
</evidence>
<reference evidence="1" key="1">
    <citation type="submission" date="2021-02" db="EMBL/GenBank/DDBJ databases">
        <title>Skermanella TT6 skin isolate.</title>
        <authorList>
            <person name="Lee K."/>
            <person name="Ganzorig M."/>
        </authorList>
    </citation>
    <scope>NUCLEOTIDE SEQUENCE</scope>
    <source>
        <strain evidence="1">TT6</strain>
    </source>
</reference>
<dbReference type="Proteomes" id="UP000595197">
    <property type="component" value="Chromosome"/>
</dbReference>
<keyword evidence="2" id="KW-1185">Reference proteome</keyword>